<proteinExistence type="predicted"/>
<evidence type="ECO:0000313" key="2">
    <source>
        <dbReference type="EMBL" id="THC97845.1"/>
    </source>
</evidence>
<organism evidence="2 3">
    <name type="scientific">Aspergillus tanneri</name>
    <dbReference type="NCBI Taxonomy" id="1220188"/>
    <lineage>
        <taxon>Eukaryota</taxon>
        <taxon>Fungi</taxon>
        <taxon>Dikarya</taxon>
        <taxon>Ascomycota</taxon>
        <taxon>Pezizomycotina</taxon>
        <taxon>Eurotiomycetes</taxon>
        <taxon>Eurotiomycetidae</taxon>
        <taxon>Eurotiales</taxon>
        <taxon>Aspergillaceae</taxon>
        <taxon>Aspergillus</taxon>
        <taxon>Aspergillus subgen. Circumdati</taxon>
    </lineage>
</organism>
<feature type="region of interest" description="Disordered" evidence="1">
    <location>
        <begin position="1"/>
        <end position="77"/>
    </location>
</feature>
<dbReference type="STRING" id="1220188.A0A4S3JQF1"/>
<feature type="compositionally biased region" description="Polar residues" evidence="1">
    <location>
        <begin position="35"/>
        <end position="51"/>
    </location>
</feature>
<dbReference type="Proteomes" id="UP000308092">
    <property type="component" value="Unassembled WGS sequence"/>
</dbReference>
<feature type="region of interest" description="Disordered" evidence="1">
    <location>
        <begin position="165"/>
        <end position="185"/>
    </location>
</feature>
<accession>A0A4S3JQF1</accession>
<dbReference type="VEuPathDB" id="FungiDB:EYZ11_002698"/>
<name>A0A4S3JQF1_9EURO</name>
<reference evidence="2 3" key="1">
    <citation type="submission" date="2019-03" db="EMBL/GenBank/DDBJ databases">
        <title>The genome sequence of a newly discovered highly antifungal drug resistant Aspergillus species, Aspergillus tanneri NIH 1004.</title>
        <authorList>
            <person name="Mounaud S."/>
            <person name="Singh I."/>
            <person name="Joardar V."/>
            <person name="Pakala S."/>
            <person name="Pakala S."/>
            <person name="Venepally P."/>
            <person name="Hoover J."/>
            <person name="Nierman W."/>
            <person name="Chung J."/>
            <person name="Losada L."/>
        </authorList>
    </citation>
    <scope>NUCLEOTIDE SEQUENCE [LARGE SCALE GENOMIC DNA]</scope>
    <source>
        <strain evidence="2 3">NIH1004</strain>
    </source>
</reference>
<protein>
    <submittedName>
        <fullName evidence="2">Uncharacterized protein</fullName>
    </submittedName>
</protein>
<sequence length="250" mass="27882">MADKEDENAWDSRDPLPISYGGSPDFPFLKPYQEQELTSDSCLLSISKPQHPSSEEEPSSSSDTPLQSAPTIRQPTVRPPVCTHSVVEHPIRGPFLSPWILKAIENGNYTVEEREVLIQQKLGVMRMAALEKHPSSPALSLLEVENEPGEYITQYNQSPFRVNQSIGHTQQTSSSTSYTSSRPLPPPPCTLRACRHCERRFANLEERSWSSINEICSDPTITVPAAWELAVMNQTTILANVTVERHETGS</sequence>
<evidence type="ECO:0000256" key="1">
    <source>
        <dbReference type="SAM" id="MobiDB-lite"/>
    </source>
</evidence>
<feature type="compositionally biased region" description="Polar residues" evidence="1">
    <location>
        <begin position="63"/>
        <end position="74"/>
    </location>
</feature>
<comment type="caution">
    <text evidence="2">The sequence shown here is derived from an EMBL/GenBank/DDBJ whole genome shotgun (WGS) entry which is preliminary data.</text>
</comment>
<evidence type="ECO:0000313" key="3">
    <source>
        <dbReference type="Proteomes" id="UP000308092"/>
    </source>
</evidence>
<keyword evidence="3" id="KW-1185">Reference proteome</keyword>
<gene>
    <name evidence="2" type="ORF">EYZ11_002698</name>
</gene>
<dbReference type="AlphaFoldDB" id="A0A4S3JQF1"/>
<feature type="compositionally biased region" description="Low complexity" evidence="1">
    <location>
        <begin position="169"/>
        <end position="182"/>
    </location>
</feature>
<dbReference type="EMBL" id="SOSA01000062">
    <property type="protein sequence ID" value="THC97845.1"/>
    <property type="molecule type" value="Genomic_DNA"/>
</dbReference>